<reference evidence="3" key="1">
    <citation type="journal article" date="2019" name="Int. J. Syst. Evol. Microbiol.">
        <title>The Global Catalogue of Microorganisms (GCM) 10K type strain sequencing project: providing services to taxonomists for standard genome sequencing and annotation.</title>
        <authorList>
            <consortium name="The Broad Institute Genomics Platform"/>
            <consortium name="The Broad Institute Genome Sequencing Center for Infectious Disease"/>
            <person name="Wu L."/>
            <person name="Ma J."/>
        </authorList>
    </citation>
    <scope>NUCLEOTIDE SEQUENCE [LARGE SCALE GENOMIC DNA]</scope>
    <source>
        <strain evidence="3">CCUG 58938</strain>
    </source>
</reference>
<dbReference type="InterPro" id="IPR011600">
    <property type="entry name" value="Pept_C14_caspase"/>
</dbReference>
<accession>A0ABW3JYD5</accession>
<dbReference type="Proteomes" id="UP001597112">
    <property type="component" value="Unassembled WGS sequence"/>
</dbReference>
<name>A0ABW3JYD5_9BACT</name>
<dbReference type="InterPro" id="IPR029030">
    <property type="entry name" value="Caspase-like_dom_sf"/>
</dbReference>
<comment type="caution">
    <text evidence="2">The sequence shown here is derived from an EMBL/GenBank/DDBJ whole genome shotgun (WGS) entry which is preliminary data.</text>
</comment>
<feature type="domain" description="Peptidase C14 caspase" evidence="1">
    <location>
        <begin position="216"/>
        <end position="392"/>
    </location>
</feature>
<dbReference type="Pfam" id="PF00656">
    <property type="entry name" value="Peptidase_C14"/>
    <property type="match status" value="1"/>
</dbReference>
<dbReference type="SUPFAM" id="SSF52129">
    <property type="entry name" value="Caspase-like"/>
    <property type="match status" value="1"/>
</dbReference>
<protein>
    <submittedName>
        <fullName evidence="2">Caspase family protein</fullName>
    </submittedName>
</protein>
<organism evidence="2 3">
    <name type="scientific">Ohtaekwangia kribbensis</name>
    <dbReference type="NCBI Taxonomy" id="688913"/>
    <lineage>
        <taxon>Bacteria</taxon>
        <taxon>Pseudomonadati</taxon>
        <taxon>Bacteroidota</taxon>
        <taxon>Cytophagia</taxon>
        <taxon>Cytophagales</taxon>
        <taxon>Fulvivirgaceae</taxon>
        <taxon>Ohtaekwangia</taxon>
    </lineage>
</organism>
<gene>
    <name evidence="2" type="ORF">ACFQ21_02690</name>
</gene>
<evidence type="ECO:0000313" key="2">
    <source>
        <dbReference type="EMBL" id="MFD0998190.1"/>
    </source>
</evidence>
<keyword evidence="3" id="KW-1185">Reference proteome</keyword>
<evidence type="ECO:0000259" key="1">
    <source>
        <dbReference type="Pfam" id="PF00656"/>
    </source>
</evidence>
<dbReference type="Gene3D" id="3.40.50.1460">
    <property type="match status" value="1"/>
</dbReference>
<dbReference type="RefSeq" id="WP_377574468.1">
    <property type="nucleotide sequence ID" value="NZ_JBHTKA010000001.1"/>
</dbReference>
<evidence type="ECO:0000313" key="3">
    <source>
        <dbReference type="Proteomes" id="UP001597112"/>
    </source>
</evidence>
<dbReference type="EMBL" id="JBHTKA010000001">
    <property type="protein sequence ID" value="MFD0998190.1"/>
    <property type="molecule type" value="Genomic_DNA"/>
</dbReference>
<proteinExistence type="predicted"/>
<sequence>MKTKIQLALILFLQLVQIDLLGQNFYEVIWKDVNQDILYTGLLIYYSDDDALMRVKYNNQQGIYIVAEFECKGKYITMNNGDQKYILDGIDAKVVYSSDGNMADKAYNADNFYFTKVTDQGFDKLYTIDDQYLQRSNRSSFLREVRSWKELDPKQFTSEYVYNFFNNDEYYYTALLKYNTPVEVPTGESTLHLILVSNTQVPDIRLSCAVDENTVINELENISQELKIGFSRKVISGIAFSKDAVETALEELQPLSNDIVIFVYSGHGFRWRNQNSAYPTMALKYLRTETLSQNNTMSLESVYHNIVAKGARLNIIIGDCCNSELGATNRNGLISLASRNMSQGSIQRLKSLFLDTRSNVIAAAARSGETSCGSSVDGGYFISSFFQSIDKEVSYLGGQTPTWRNIVTRAINSANYKTQNLSGCEPQNGIYAVN</sequence>